<feature type="compositionally biased region" description="Basic residues" evidence="1">
    <location>
        <begin position="267"/>
        <end position="276"/>
    </location>
</feature>
<feature type="region of interest" description="Disordered" evidence="1">
    <location>
        <begin position="205"/>
        <end position="276"/>
    </location>
</feature>
<accession>A0A8H6MPX7</accession>
<sequence>MRCSPGWVLRQRGEWGEGVRLRLRTLRLHEIDTEGIQVGDAPPATVRDVTGGRWYYCGLGFQEKSLDDSEMPRDRDNGQPTMASSIGAATVPLGDESSSRNSILRSTRDWLHGSADPGPGHGGRSGRRNLQPSLVWCRVENDSLLLVGTPERILAPVFHRGRDGGKNVSGGPRRRTYALRPSNSRAASNTFLPHRRLRGMVECRRRTKTMDCSSRNMSKPLFSRRTRALRSSNGSSSGRSQCRRRSEQSGSPRQFLIPDGGNVSTRARARCMRRGR</sequence>
<organism evidence="2 3">
    <name type="scientific">Colletotrichum musicola</name>
    <dbReference type="NCBI Taxonomy" id="2175873"/>
    <lineage>
        <taxon>Eukaryota</taxon>
        <taxon>Fungi</taxon>
        <taxon>Dikarya</taxon>
        <taxon>Ascomycota</taxon>
        <taxon>Pezizomycotina</taxon>
        <taxon>Sordariomycetes</taxon>
        <taxon>Hypocreomycetidae</taxon>
        <taxon>Glomerellales</taxon>
        <taxon>Glomerellaceae</taxon>
        <taxon>Colletotrichum</taxon>
        <taxon>Colletotrichum orchidearum species complex</taxon>
    </lineage>
</organism>
<feature type="region of interest" description="Disordered" evidence="1">
    <location>
        <begin position="66"/>
        <end position="128"/>
    </location>
</feature>
<reference evidence="2" key="1">
    <citation type="journal article" date="2020" name="Phytopathology">
        <title>Genome Sequence Resources of Colletotrichum truncatum, C. plurivorum, C. musicola, and C. sojae: Four Species Pathogenic to Soybean (Glycine max).</title>
        <authorList>
            <person name="Rogerio F."/>
            <person name="Boufleur T.R."/>
            <person name="Ciampi-Guillardi M."/>
            <person name="Sukno S.A."/>
            <person name="Thon M.R."/>
            <person name="Massola Junior N.S."/>
            <person name="Baroncelli R."/>
        </authorList>
    </citation>
    <scope>NUCLEOTIDE SEQUENCE</scope>
    <source>
        <strain evidence="2">LFN0074</strain>
    </source>
</reference>
<feature type="region of interest" description="Disordered" evidence="1">
    <location>
        <begin position="160"/>
        <end position="187"/>
    </location>
</feature>
<dbReference type="EMBL" id="WIGM01001165">
    <property type="protein sequence ID" value="KAF6803915.1"/>
    <property type="molecule type" value="Genomic_DNA"/>
</dbReference>
<keyword evidence="3" id="KW-1185">Reference proteome</keyword>
<evidence type="ECO:0000256" key="1">
    <source>
        <dbReference type="SAM" id="MobiDB-lite"/>
    </source>
</evidence>
<proteinExistence type="predicted"/>
<feature type="compositionally biased region" description="Basic and acidic residues" evidence="1">
    <location>
        <begin position="66"/>
        <end position="77"/>
    </location>
</feature>
<evidence type="ECO:0000313" key="2">
    <source>
        <dbReference type="EMBL" id="KAF6803915.1"/>
    </source>
</evidence>
<evidence type="ECO:0000313" key="3">
    <source>
        <dbReference type="Proteomes" id="UP000639643"/>
    </source>
</evidence>
<protein>
    <submittedName>
        <fullName evidence="2">Uncharacterized protein</fullName>
    </submittedName>
</protein>
<dbReference type="AlphaFoldDB" id="A0A8H6MPX7"/>
<name>A0A8H6MPX7_9PEZI</name>
<dbReference type="Proteomes" id="UP000639643">
    <property type="component" value="Unassembled WGS sequence"/>
</dbReference>
<comment type="caution">
    <text evidence="2">The sequence shown here is derived from an EMBL/GenBank/DDBJ whole genome shotgun (WGS) entry which is preliminary data.</text>
</comment>
<feature type="compositionally biased region" description="Low complexity" evidence="1">
    <location>
        <begin position="230"/>
        <end position="240"/>
    </location>
</feature>
<gene>
    <name evidence="2" type="ORF">CMUS01_14976</name>
</gene>